<name>A0A0E9W2F8_ANGAN</name>
<evidence type="ECO:0000313" key="1">
    <source>
        <dbReference type="EMBL" id="JAH84501.1"/>
    </source>
</evidence>
<organism evidence="1">
    <name type="scientific">Anguilla anguilla</name>
    <name type="common">European freshwater eel</name>
    <name type="synonym">Muraena anguilla</name>
    <dbReference type="NCBI Taxonomy" id="7936"/>
    <lineage>
        <taxon>Eukaryota</taxon>
        <taxon>Metazoa</taxon>
        <taxon>Chordata</taxon>
        <taxon>Craniata</taxon>
        <taxon>Vertebrata</taxon>
        <taxon>Euteleostomi</taxon>
        <taxon>Actinopterygii</taxon>
        <taxon>Neopterygii</taxon>
        <taxon>Teleostei</taxon>
        <taxon>Anguilliformes</taxon>
        <taxon>Anguillidae</taxon>
        <taxon>Anguilla</taxon>
    </lineage>
</organism>
<accession>A0A0E9W2F8</accession>
<reference evidence="1" key="1">
    <citation type="submission" date="2014-11" db="EMBL/GenBank/DDBJ databases">
        <authorList>
            <person name="Amaro Gonzalez C."/>
        </authorList>
    </citation>
    <scope>NUCLEOTIDE SEQUENCE</scope>
</reference>
<protein>
    <submittedName>
        <fullName evidence="1">Uncharacterized protein</fullName>
    </submittedName>
</protein>
<dbReference type="EMBL" id="GBXM01024076">
    <property type="protein sequence ID" value="JAH84501.1"/>
    <property type="molecule type" value="Transcribed_RNA"/>
</dbReference>
<dbReference type="AlphaFoldDB" id="A0A0E9W2F8"/>
<proteinExistence type="predicted"/>
<reference evidence="1" key="2">
    <citation type="journal article" date="2015" name="Fish Shellfish Immunol.">
        <title>Early steps in the European eel (Anguilla anguilla)-Vibrio vulnificus interaction in the gills: Role of the RtxA13 toxin.</title>
        <authorList>
            <person name="Callol A."/>
            <person name="Pajuelo D."/>
            <person name="Ebbesson L."/>
            <person name="Teles M."/>
            <person name="MacKenzie S."/>
            <person name="Amaro C."/>
        </authorList>
    </citation>
    <scope>NUCLEOTIDE SEQUENCE</scope>
</reference>
<sequence>MQKICTWTRSDSLPVSLTSVHFSWSLHGCY</sequence>